<gene>
    <name evidence="8" type="primary">nadK</name>
    <name evidence="9" type="ORF">ACJDT4_14125</name>
</gene>
<dbReference type="HAMAP" id="MF_00361">
    <property type="entry name" value="NAD_kinase"/>
    <property type="match status" value="1"/>
</dbReference>
<feature type="binding site" evidence="8">
    <location>
        <position position="234"/>
    </location>
    <ligand>
        <name>NAD(+)</name>
        <dbReference type="ChEBI" id="CHEBI:57540"/>
    </ligand>
</feature>
<keyword evidence="4 8" id="KW-0067">ATP-binding</keyword>
<keyword evidence="6 8" id="KW-0520">NAD</keyword>
<evidence type="ECO:0000256" key="5">
    <source>
        <dbReference type="ARBA" id="ARBA00022857"/>
    </source>
</evidence>
<feature type="binding site" evidence="8">
    <location>
        <position position="145"/>
    </location>
    <ligand>
        <name>NAD(+)</name>
        <dbReference type="ChEBI" id="CHEBI:57540"/>
    </ligand>
</feature>
<keyword evidence="2 8" id="KW-0547">Nucleotide-binding</keyword>
<evidence type="ECO:0000313" key="9">
    <source>
        <dbReference type="EMBL" id="MFL0251555.1"/>
    </source>
</evidence>
<name>A0ABW8TJ82_9CLOT</name>
<dbReference type="PANTHER" id="PTHR20275">
    <property type="entry name" value="NAD KINASE"/>
    <property type="match status" value="1"/>
</dbReference>
<comment type="function">
    <text evidence="8">Involved in the regulation of the intracellular balance of NAD and NADP, and is a key enzyme in the biosynthesis of NADP. Catalyzes specifically the phosphorylation on 2'-hydroxyl of the adenosine moiety of NAD to yield NADP.</text>
</comment>
<dbReference type="Pfam" id="PF20143">
    <property type="entry name" value="NAD_kinase_C"/>
    <property type="match status" value="1"/>
</dbReference>
<proteinExistence type="inferred from homology"/>
<dbReference type="Proteomes" id="UP001623592">
    <property type="component" value="Unassembled WGS sequence"/>
</dbReference>
<evidence type="ECO:0000256" key="3">
    <source>
        <dbReference type="ARBA" id="ARBA00022777"/>
    </source>
</evidence>
<dbReference type="RefSeq" id="WP_406788209.1">
    <property type="nucleotide sequence ID" value="NZ_JBJIAA010000011.1"/>
</dbReference>
<reference evidence="9 10" key="1">
    <citation type="submission" date="2024-11" db="EMBL/GenBank/DDBJ databases">
        <authorList>
            <person name="Heng Y.C."/>
            <person name="Lim A.C.H."/>
            <person name="Lee J.K.Y."/>
            <person name="Kittelmann S."/>
        </authorList>
    </citation>
    <scope>NUCLEOTIDE SEQUENCE [LARGE SCALE GENOMIC DNA]</scope>
    <source>
        <strain evidence="9 10">WILCCON 0114</strain>
    </source>
</reference>
<keyword evidence="3 8" id="KW-0418">Kinase</keyword>
<accession>A0ABW8TJ82</accession>
<comment type="similarity">
    <text evidence="8">Belongs to the NAD kinase family.</text>
</comment>
<keyword evidence="1 8" id="KW-0808">Transferase</keyword>
<dbReference type="EMBL" id="JBJIAA010000011">
    <property type="protein sequence ID" value="MFL0251555.1"/>
    <property type="molecule type" value="Genomic_DNA"/>
</dbReference>
<dbReference type="GO" id="GO:0016301">
    <property type="term" value="F:kinase activity"/>
    <property type="evidence" value="ECO:0007669"/>
    <property type="project" value="UniProtKB-KW"/>
</dbReference>
<dbReference type="InterPro" id="IPR017437">
    <property type="entry name" value="ATP-NAD_kinase_PpnK-typ_C"/>
</dbReference>
<evidence type="ECO:0000256" key="8">
    <source>
        <dbReference type="HAMAP-Rule" id="MF_00361"/>
    </source>
</evidence>
<protein>
    <recommendedName>
        <fullName evidence="8">NAD kinase</fullName>
        <ecNumber evidence="8">2.7.1.23</ecNumber>
    </recommendedName>
    <alternativeName>
        <fullName evidence="8">ATP-dependent NAD kinase</fullName>
    </alternativeName>
</protein>
<dbReference type="Gene3D" id="2.60.200.30">
    <property type="entry name" value="Probable inorganic polyphosphate/atp-NAD kinase, domain 2"/>
    <property type="match status" value="1"/>
</dbReference>
<comment type="catalytic activity">
    <reaction evidence="7 8">
        <text>NAD(+) + ATP = ADP + NADP(+) + H(+)</text>
        <dbReference type="Rhea" id="RHEA:18629"/>
        <dbReference type="ChEBI" id="CHEBI:15378"/>
        <dbReference type="ChEBI" id="CHEBI:30616"/>
        <dbReference type="ChEBI" id="CHEBI:57540"/>
        <dbReference type="ChEBI" id="CHEBI:58349"/>
        <dbReference type="ChEBI" id="CHEBI:456216"/>
        <dbReference type="EC" id="2.7.1.23"/>
    </reaction>
</comment>
<feature type="binding site" evidence="8">
    <location>
        <begin position="134"/>
        <end position="135"/>
    </location>
    <ligand>
        <name>NAD(+)</name>
        <dbReference type="ChEBI" id="CHEBI:57540"/>
    </ligand>
</feature>
<evidence type="ECO:0000256" key="6">
    <source>
        <dbReference type="ARBA" id="ARBA00023027"/>
    </source>
</evidence>
<comment type="caution">
    <text evidence="8">Lacks conserved residue(s) required for the propagation of feature annotation.</text>
</comment>
<dbReference type="Pfam" id="PF01513">
    <property type="entry name" value="NAD_kinase"/>
    <property type="match status" value="1"/>
</dbReference>
<dbReference type="EC" id="2.7.1.23" evidence="8"/>
<feature type="binding site" evidence="8">
    <location>
        <begin position="61"/>
        <end position="62"/>
    </location>
    <ligand>
        <name>NAD(+)</name>
        <dbReference type="ChEBI" id="CHEBI:57540"/>
    </ligand>
</feature>
<comment type="cofactor">
    <cofactor evidence="8">
        <name>a divalent metal cation</name>
        <dbReference type="ChEBI" id="CHEBI:60240"/>
    </cofactor>
</comment>
<evidence type="ECO:0000256" key="7">
    <source>
        <dbReference type="ARBA" id="ARBA00047925"/>
    </source>
</evidence>
<evidence type="ECO:0000256" key="1">
    <source>
        <dbReference type="ARBA" id="ARBA00022679"/>
    </source>
</evidence>
<evidence type="ECO:0000256" key="4">
    <source>
        <dbReference type="ARBA" id="ARBA00022840"/>
    </source>
</evidence>
<sequence length="283" mass="32102">MKIVGVNINKDKDCDGKIRNYIENVFREQNKRIKVQFYDSLIDFEKDFKDIPDIFIVLGGDGTILNAARKLASSGIPIFGVNIGHLGFLTCIEISELKKSLNKIINENYYVEDRMMLKCTYVQNKMAKVFYSLNEIVLSTGILGRIFKYRIKVNKSFYMDFKADGVIISTPTGSTAYNLSAGGPIIYPDLELISVTPLCPQGINMRTSVFDGKSSIRVCNIRSNESVMMSVDGQKPMEIYDVDCIEVSKLEYKCKLLKLNGYDYFDVLRKKIILRTTECEGDS</sequence>
<evidence type="ECO:0000256" key="2">
    <source>
        <dbReference type="ARBA" id="ARBA00022741"/>
    </source>
</evidence>
<keyword evidence="10" id="KW-1185">Reference proteome</keyword>
<dbReference type="SUPFAM" id="SSF111331">
    <property type="entry name" value="NAD kinase/diacylglycerol kinase-like"/>
    <property type="match status" value="1"/>
</dbReference>
<dbReference type="InterPro" id="IPR016064">
    <property type="entry name" value="NAD/diacylglycerol_kinase_sf"/>
</dbReference>
<evidence type="ECO:0000313" key="10">
    <source>
        <dbReference type="Proteomes" id="UP001623592"/>
    </source>
</evidence>
<comment type="subcellular location">
    <subcellularLocation>
        <location evidence="8">Cytoplasm</location>
    </subcellularLocation>
</comment>
<feature type="binding site" evidence="8">
    <location>
        <position position="162"/>
    </location>
    <ligand>
        <name>NAD(+)</name>
        <dbReference type="ChEBI" id="CHEBI:57540"/>
    </ligand>
</feature>
<dbReference type="InterPro" id="IPR017438">
    <property type="entry name" value="ATP-NAD_kinase_N"/>
</dbReference>
<feature type="binding site" evidence="8">
    <location>
        <begin position="175"/>
        <end position="180"/>
    </location>
    <ligand>
        <name>NAD(+)</name>
        <dbReference type="ChEBI" id="CHEBI:57540"/>
    </ligand>
</feature>
<organism evidence="9 10">
    <name type="scientific">Clostridium neuense</name>
    <dbReference type="NCBI Taxonomy" id="1728934"/>
    <lineage>
        <taxon>Bacteria</taxon>
        <taxon>Bacillati</taxon>
        <taxon>Bacillota</taxon>
        <taxon>Clostridia</taxon>
        <taxon>Eubacteriales</taxon>
        <taxon>Clostridiaceae</taxon>
        <taxon>Clostridium</taxon>
    </lineage>
</organism>
<keyword evidence="8" id="KW-0963">Cytoplasm</keyword>
<dbReference type="InterPro" id="IPR002504">
    <property type="entry name" value="NADK"/>
</dbReference>
<comment type="caution">
    <text evidence="9">The sequence shown here is derived from an EMBL/GenBank/DDBJ whole genome shotgun (WGS) entry which is preliminary data.</text>
</comment>
<feature type="active site" description="Proton acceptor" evidence="8">
    <location>
        <position position="61"/>
    </location>
</feature>
<keyword evidence="5 8" id="KW-0521">NADP</keyword>
<dbReference type="PANTHER" id="PTHR20275:SF0">
    <property type="entry name" value="NAD KINASE"/>
    <property type="match status" value="1"/>
</dbReference>
<feature type="binding site" evidence="8">
    <location>
        <position position="164"/>
    </location>
    <ligand>
        <name>NAD(+)</name>
        <dbReference type="ChEBI" id="CHEBI:57540"/>
    </ligand>
</feature>
<dbReference type="Gene3D" id="3.40.50.10330">
    <property type="entry name" value="Probable inorganic polyphosphate/atp-NAD kinase, domain 1"/>
    <property type="match status" value="1"/>
</dbReference>